<evidence type="ECO:0000256" key="1">
    <source>
        <dbReference type="SAM" id="MobiDB-lite"/>
    </source>
</evidence>
<feature type="compositionally biased region" description="Acidic residues" evidence="1">
    <location>
        <begin position="10"/>
        <end position="20"/>
    </location>
</feature>
<name>A0A9P6GS89_9PLEO</name>
<dbReference type="EMBL" id="WJXW01000001">
    <property type="protein sequence ID" value="KAF9740609.1"/>
    <property type="molecule type" value="Genomic_DNA"/>
</dbReference>
<evidence type="ECO:0000313" key="3">
    <source>
        <dbReference type="Proteomes" id="UP000756921"/>
    </source>
</evidence>
<accession>A0A9P6GS89</accession>
<feature type="region of interest" description="Disordered" evidence="1">
    <location>
        <begin position="1"/>
        <end position="44"/>
    </location>
</feature>
<comment type="caution">
    <text evidence="2">The sequence shown here is derived from an EMBL/GenBank/DDBJ whole genome shotgun (WGS) entry which is preliminary data.</text>
</comment>
<dbReference type="AlphaFoldDB" id="A0A9P6GS89"/>
<evidence type="ECO:0000313" key="2">
    <source>
        <dbReference type="EMBL" id="KAF9740609.1"/>
    </source>
</evidence>
<proteinExistence type="predicted"/>
<sequence>MPSPVRPDIDFDIDIDDSAPEPDRSLVLPERDSTLEHDRSMESQGARYHRSLASHFTLPSHPVVLTCDASSRLGLTRPGRLRVALSRWNDLQAGTVGPQTQCRVVKRSEGSWRSSKRSPRIGCWGVMGLWHLQAFWDSRDLHLIPLR</sequence>
<protein>
    <submittedName>
        <fullName evidence="2">Uncharacterized protein</fullName>
    </submittedName>
</protein>
<organism evidence="2 3">
    <name type="scientific">Paraphaeosphaeria minitans</name>
    <dbReference type="NCBI Taxonomy" id="565426"/>
    <lineage>
        <taxon>Eukaryota</taxon>
        <taxon>Fungi</taxon>
        <taxon>Dikarya</taxon>
        <taxon>Ascomycota</taxon>
        <taxon>Pezizomycotina</taxon>
        <taxon>Dothideomycetes</taxon>
        <taxon>Pleosporomycetidae</taxon>
        <taxon>Pleosporales</taxon>
        <taxon>Massarineae</taxon>
        <taxon>Didymosphaeriaceae</taxon>
        <taxon>Paraphaeosphaeria</taxon>
    </lineage>
</organism>
<feature type="compositionally biased region" description="Basic and acidic residues" evidence="1">
    <location>
        <begin position="21"/>
        <end position="41"/>
    </location>
</feature>
<gene>
    <name evidence="2" type="ORF">PMIN01_00148</name>
</gene>
<keyword evidence="3" id="KW-1185">Reference proteome</keyword>
<dbReference type="Proteomes" id="UP000756921">
    <property type="component" value="Unassembled WGS sequence"/>
</dbReference>
<reference evidence="2" key="1">
    <citation type="journal article" date="2020" name="Mol. Plant Microbe Interact.">
        <title>Genome Sequence of the Biocontrol Agent Coniothyrium minitans strain Conio (IMI 134523).</title>
        <authorList>
            <person name="Patel D."/>
            <person name="Shittu T.A."/>
            <person name="Baroncelli R."/>
            <person name="Muthumeenakshi S."/>
            <person name="Osborne T.H."/>
            <person name="Janganan T.K."/>
            <person name="Sreenivasaprasad S."/>
        </authorList>
    </citation>
    <scope>NUCLEOTIDE SEQUENCE</scope>
    <source>
        <strain evidence="2">Conio</strain>
    </source>
</reference>